<dbReference type="PROSITE" id="PS50893">
    <property type="entry name" value="ABC_TRANSPORTER_2"/>
    <property type="match status" value="2"/>
</dbReference>
<proteinExistence type="inferred from homology"/>
<feature type="transmembrane region" description="Helical" evidence="11">
    <location>
        <begin position="903"/>
        <end position="929"/>
    </location>
</feature>
<dbReference type="PANTHER" id="PTHR43394">
    <property type="entry name" value="ATP-DEPENDENT PERMEASE MDL1, MITOCHONDRIAL"/>
    <property type="match status" value="1"/>
</dbReference>
<organism evidence="14 15">
    <name type="scientific">Aspergillus bombycis</name>
    <dbReference type="NCBI Taxonomy" id="109264"/>
    <lineage>
        <taxon>Eukaryota</taxon>
        <taxon>Fungi</taxon>
        <taxon>Dikarya</taxon>
        <taxon>Ascomycota</taxon>
        <taxon>Pezizomycotina</taxon>
        <taxon>Eurotiomycetes</taxon>
        <taxon>Eurotiomycetidae</taxon>
        <taxon>Eurotiales</taxon>
        <taxon>Aspergillaceae</taxon>
        <taxon>Aspergillus</taxon>
    </lineage>
</organism>
<evidence type="ECO:0000256" key="4">
    <source>
        <dbReference type="ARBA" id="ARBA00022448"/>
    </source>
</evidence>
<dbReference type="GeneID" id="34445037"/>
<dbReference type="Gene3D" id="1.20.1560.10">
    <property type="entry name" value="ABC transporter type 1, transmembrane domain"/>
    <property type="match status" value="1"/>
</dbReference>
<keyword evidence="5 11" id="KW-0812">Transmembrane</keyword>
<dbReference type="Pfam" id="PF04426">
    <property type="entry name" value="Bul1_C"/>
    <property type="match status" value="1"/>
</dbReference>
<dbReference type="STRING" id="109264.A0A1F8ACU6"/>
<evidence type="ECO:0000256" key="1">
    <source>
        <dbReference type="ARBA" id="ARBA00004141"/>
    </source>
</evidence>
<feature type="domain" description="ABC transmembrane type-1" evidence="13">
    <location>
        <begin position="54"/>
        <end position="342"/>
    </location>
</feature>
<dbReference type="CDD" id="cd03249">
    <property type="entry name" value="ABC_MTABC3_MDL1_MDL2"/>
    <property type="match status" value="1"/>
</dbReference>
<evidence type="ECO:0000256" key="3">
    <source>
        <dbReference type="ARBA" id="ARBA00007577"/>
    </source>
</evidence>
<dbReference type="OrthoDB" id="6500128at2759"/>
<evidence type="ECO:0000256" key="5">
    <source>
        <dbReference type="ARBA" id="ARBA00022692"/>
    </source>
</evidence>
<keyword evidence="15" id="KW-1185">Reference proteome</keyword>
<dbReference type="SMART" id="SM00382">
    <property type="entry name" value="AAA"/>
    <property type="match status" value="2"/>
</dbReference>
<dbReference type="GO" id="GO:0090374">
    <property type="term" value="P:oligopeptide export from mitochondrion"/>
    <property type="evidence" value="ECO:0007669"/>
    <property type="project" value="TreeGrafter"/>
</dbReference>
<comment type="caution">
    <text evidence="14">The sequence shown here is derived from an EMBL/GenBank/DDBJ whole genome shotgun (WGS) entry which is preliminary data.</text>
</comment>
<dbReference type="SUPFAM" id="SSF90123">
    <property type="entry name" value="ABC transporter transmembrane region"/>
    <property type="match status" value="2"/>
</dbReference>
<evidence type="ECO:0000256" key="7">
    <source>
        <dbReference type="ARBA" id="ARBA00022741"/>
    </source>
</evidence>
<feature type="transmembrane region" description="Helical" evidence="11">
    <location>
        <begin position="806"/>
        <end position="828"/>
    </location>
</feature>
<feature type="transmembrane region" description="Helical" evidence="11">
    <location>
        <begin position="175"/>
        <end position="195"/>
    </location>
</feature>
<comment type="subcellular location">
    <subcellularLocation>
        <location evidence="1">Membrane</location>
        <topology evidence="1">Multi-pass membrane protein</topology>
    </subcellularLocation>
</comment>
<dbReference type="Gene3D" id="3.40.50.300">
    <property type="entry name" value="P-loop containing nucleotide triphosphate hydrolases"/>
    <property type="match status" value="2"/>
</dbReference>
<dbReference type="InterPro" id="IPR011527">
    <property type="entry name" value="ABC1_TM_dom"/>
</dbReference>
<dbReference type="GO" id="GO:0015421">
    <property type="term" value="F:ABC-type oligopeptide transporter activity"/>
    <property type="evidence" value="ECO:0007669"/>
    <property type="project" value="TreeGrafter"/>
</dbReference>
<evidence type="ECO:0000259" key="13">
    <source>
        <dbReference type="PROSITE" id="PS50929"/>
    </source>
</evidence>
<dbReference type="SUPFAM" id="SSF52540">
    <property type="entry name" value="P-loop containing nucleoside triphosphate hydrolases"/>
    <property type="match status" value="2"/>
</dbReference>
<accession>A0A1F8ACU6</accession>
<feature type="transmembrane region" description="Helical" evidence="11">
    <location>
        <begin position="98"/>
        <end position="121"/>
    </location>
</feature>
<dbReference type="InterPro" id="IPR039421">
    <property type="entry name" value="Type_1_exporter"/>
</dbReference>
<dbReference type="Gene3D" id="2.60.40.640">
    <property type="match status" value="1"/>
</dbReference>
<dbReference type="GO" id="GO:0005743">
    <property type="term" value="C:mitochondrial inner membrane"/>
    <property type="evidence" value="ECO:0007669"/>
    <property type="project" value="TreeGrafter"/>
</dbReference>
<dbReference type="GO" id="GO:0005524">
    <property type="term" value="F:ATP binding"/>
    <property type="evidence" value="ECO:0007669"/>
    <property type="project" value="UniProtKB-KW"/>
</dbReference>
<feature type="transmembrane region" description="Helical" evidence="11">
    <location>
        <begin position="682"/>
        <end position="705"/>
    </location>
</feature>
<feature type="domain" description="ABC transmembrane type-1" evidence="13">
    <location>
        <begin position="686"/>
        <end position="971"/>
    </location>
</feature>
<dbReference type="PROSITE" id="PS50929">
    <property type="entry name" value="ABC_TM1F"/>
    <property type="match status" value="2"/>
</dbReference>
<dbReference type="FunFam" id="3.40.50.300:FF:000913">
    <property type="entry name" value="ABC multidrug transporter SitT"/>
    <property type="match status" value="1"/>
</dbReference>
<dbReference type="InterPro" id="IPR014752">
    <property type="entry name" value="Arrestin-like_C"/>
</dbReference>
<comment type="similarity">
    <text evidence="2">Belongs to the ABC transporter superfamily. ABCB family. Mitochondrial peptide exporter (TC 3.A.1.212) subfamily.</text>
</comment>
<feature type="transmembrane region" description="Helical" evidence="11">
    <location>
        <begin position="834"/>
        <end position="851"/>
    </location>
</feature>
<feature type="transmembrane region" description="Helical" evidence="11">
    <location>
        <begin position="278"/>
        <end position="299"/>
    </location>
</feature>
<reference evidence="14 15" key="1">
    <citation type="journal article" date="2016" name="Genome Biol. Evol.">
        <title>Draft genome sequence of an aflatoxigenic Aspergillus species, A. bombycis.</title>
        <authorList>
            <person name="Moore G.G."/>
            <person name="Mack B.M."/>
            <person name="Beltz S.B."/>
            <person name="Gilbert M.K."/>
        </authorList>
    </citation>
    <scope>NUCLEOTIDE SEQUENCE [LARGE SCALE GENOMIC DNA]</scope>
    <source>
        <strain evidence="15">NRRL 26010</strain>
    </source>
</reference>
<dbReference type="Pfam" id="PF00664">
    <property type="entry name" value="ABC_membrane"/>
    <property type="match status" value="2"/>
</dbReference>
<evidence type="ECO:0000313" key="15">
    <source>
        <dbReference type="Proteomes" id="UP000179179"/>
    </source>
</evidence>
<evidence type="ECO:0000256" key="10">
    <source>
        <dbReference type="ARBA" id="ARBA00023136"/>
    </source>
</evidence>
<feature type="domain" description="ABC transporter" evidence="12">
    <location>
        <begin position="1013"/>
        <end position="1249"/>
    </location>
</feature>
<dbReference type="InterPro" id="IPR003593">
    <property type="entry name" value="AAA+_ATPase"/>
</dbReference>
<dbReference type="EMBL" id="LYCR01000008">
    <property type="protein sequence ID" value="OGM49560.1"/>
    <property type="molecule type" value="Genomic_DNA"/>
</dbReference>
<evidence type="ECO:0000313" key="14">
    <source>
        <dbReference type="EMBL" id="OGM49560.1"/>
    </source>
</evidence>
<keyword evidence="6" id="KW-0677">Repeat</keyword>
<feature type="domain" description="ABC transporter" evidence="12">
    <location>
        <begin position="377"/>
        <end position="622"/>
    </location>
</feature>
<evidence type="ECO:0000256" key="2">
    <source>
        <dbReference type="ARBA" id="ARBA00005580"/>
    </source>
</evidence>
<keyword evidence="8 14" id="KW-0067">ATP-binding</keyword>
<dbReference type="InterPro" id="IPR003439">
    <property type="entry name" value="ABC_transporter-like_ATP-bd"/>
</dbReference>
<evidence type="ECO:0000256" key="6">
    <source>
        <dbReference type="ARBA" id="ARBA00022737"/>
    </source>
</evidence>
<sequence>MMSDEEILLGEIPPISSTPCAADIIECQVRIDPSTANLFSIFRYANAPLICAGLVSASCAVVAGAAMPLVTIVFGALASEFINGDEKTPQDIRDRVQHLTLLLVYIAIGSFVSTMISTWGLNAVGEQIARRLQQRYLSSVLQQNMAYFDVVGTGELTSRIDQDMKLIQTGISQKVGNIISGVSGFVVAIICAFIQNRRFASIMISQPIAMILLVGLMGSWLSGTQQRGLPHSVKLDNLAQEVLNAMRSVIAYRSQERYARKYHDMLLQPAALDFRERLIFGVIVAGSFTILHWANGLGFWQADRLFRQGLCTVSEALSILYATVVAGGMLCQALPYVVDVTRASKSTNRVISVIERVSPINPMAVTGRIYGPVRGEIWFDNVGFAYPSRPEQTVLREISFHVPAGHTVALVGPSGSGKSTVFALLARLYSPIGGEIVLDNDPIDAMNVSWLRSQIGYVSQDVTLFHASILENIAHGLPKPTTETLNPSVIRELVIQAAKTAHIHSFINSLPDGYDTIIGVNGSGLSGGQRQRLAIARAIISQPSILLLDEATAALDSQSEKEIQEALSSAAYGRTTMIIAHRLSTVQDADMIIVMKDGQILNQGTHWELMSTSVVYRELVEHQALRQSNESQESLSSANYLKIKPRDISVDDAPKKAEDDPWSSSSPKGSINQVWHLNKPELPYVVTGIIFSGLAGMTYPIQAVFFGNGIISIISPGASTGGHDVYFWARLYLYHGAVVFLLYSIRNYCFAVSASQLHLRARSYLFKALLLKNLIFFENKGHSTGSMVSFLSSGTPKITGVSGTSLGLVTESIVMLATGIIVGCIFGWKLGVAAMATVPLIAMSSFLQYYIEAQVQKHVKRDTNAVTIAHEAFSAIKTVTILGLQTTVIESFQRASHRDRQHWYWVISAGLHACTTSLRILSIAFVFWYGGTRLIASGEYTIQQFFICFAATVWGSQSAATLFAHAPDIAGAHAAASRLTELMRPDGSPGTFPDNDPKQGYTTVLVPNTTEDLVLQHINFRYPNRQSQLTLEDITFSARAGSFIALVGATGSGKSSVVSLIERFYTAESGRITLRQAPIERYDLNNYRGYLALVDQNPCLVGEDLRECLQSDERVVSDEEIMAALKDVGLADFVLSLPQGLSSPVMANGSTLSGGQRQRMAIAKALLWGPKIFLLDEATSALDSASEALVQEALQRAMQGRTVISIAHRLKTIVDADEILVLDHGRIIERGRHDELMKLGGKYWQMAKLQQLDGDVGRQYSECKKDVLSHNRRVPLSRCLHSYWWKKHGHGQDPSSLTLMCTEHRELLLEGVGVYSHRRREDSRPTVFTTLDKIEGVVTITVAEKTAFEDIQITLEGISRIVTWGGINGPPLIGGRHTFMRLHNPIEKGSYQPASILEPGWCYKFPFTFIVPESLPLTACDHDADDTGIKNAHTKLPPSMCKESDTECFSIKYNIRVNIPRPFCGKANPKKCLANVVRPVKIRPSGTLGSSSDIAINALTSRKVLRIRRGWRGKCAGHLTILTSPAEPIRPSFRRIDAAGQVNTSIELALRFTAVGTEPPPRLRKVYPKLNSVTSFHAGPQEQYPSFTKDQNYDLARGDHIQPLTLPTVDIASTQWTKIQSSSTGISSSLLSYQPTSKNEETSYKASIVVPVSVPKHDDLVPTFQSCFISRIYILELLLSYSTEKVAGGRAAKVEVPVEIIL</sequence>
<keyword evidence="10 11" id="KW-0472">Membrane</keyword>
<dbReference type="InterPro" id="IPR017871">
    <property type="entry name" value="ABC_transporter-like_CS"/>
</dbReference>
<evidence type="ECO:0000256" key="9">
    <source>
        <dbReference type="ARBA" id="ARBA00022989"/>
    </source>
</evidence>
<evidence type="ECO:0000259" key="12">
    <source>
        <dbReference type="PROSITE" id="PS50893"/>
    </source>
</evidence>
<keyword evidence="9 11" id="KW-1133">Transmembrane helix</keyword>
<name>A0A1F8ACU6_9EURO</name>
<dbReference type="PROSITE" id="PS00211">
    <property type="entry name" value="ABC_TRANSPORTER_1"/>
    <property type="match status" value="2"/>
</dbReference>
<dbReference type="PANTHER" id="PTHR43394:SF11">
    <property type="entry name" value="ATP-BINDING CASSETTE TRANSPORTER"/>
    <property type="match status" value="1"/>
</dbReference>
<dbReference type="GO" id="GO:0016887">
    <property type="term" value="F:ATP hydrolysis activity"/>
    <property type="evidence" value="ECO:0007669"/>
    <property type="project" value="InterPro"/>
</dbReference>
<feature type="transmembrane region" description="Helical" evidence="11">
    <location>
        <begin position="319"/>
        <end position="338"/>
    </location>
</feature>
<evidence type="ECO:0000256" key="11">
    <source>
        <dbReference type="SAM" id="Phobius"/>
    </source>
</evidence>
<dbReference type="Pfam" id="PF00005">
    <property type="entry name" value="ABC_tran"/>
    <property type="match status" value="2"/>
</dbReference>
<comment type="similarity">
    <text evidence="3">Belongs to the ABC transporter superfamily. ABCB family. Multidrug resistance exporter (TC 3.A.1.201) subfamily.</text>
</comment>
<dbReference type="CDD" id="cd18577">
    <property type="entry name" value="ABC_6TM_Pgp_ABCB1_D1_like"/>
    <property type="match status" value="1"/>
</dbReference>
<dbReference type="FunFam" id="3.40.50.300:FF:000218">
    <property type="entry name" value="Multidrug ABC transporter ATP-binding protein"/>
    <property type="match status" value="1"/>
</dbReference>
<dbReference type="Proteomes" id="UP000179179">
    <property type="component" value="Unassembled WGS sequence"/>
</dbReference>
<gene>
    <name evidence="14" type="ORF">ABOM_001647</name>
</gene>
<evidence type="ECO:0000256" key="8">
    <source>
        <dbReference type="ARBA" id="ARBA00022840"/>
    </source>
</evidence>
<dbReference type="InterPro" id="IPR036640">
    <property type="entry name" value="ABC1_TM_sf"/>
</dbReference>
<keyword evidence="4" id="KW-0813">Transport</keyword>
<feature type="transmembrane region" description="Helical" evidence="11">
    <location>
        <begin position="201"/>
        <end position="221"/>
    </location>
</feature>
<dbReference type="RefSeq" id="XP_022393277.1">
    <property type="nucleotide sequence ID" value="XM_022528777.1"/>
</dbReference>
<dbReference type="CDD" id="cd18578">
    <property type="entry name" value="ABC_6TM_Pgp_ABCB1_D2_like"/>
    <property type="match status" value="1"/>
</dbReference>
<dbReference type="InterPro" id="IPR027417">
    <property type="entry name" value="P-loop_NTPase"/>
</dbReference>
<feature type="transmembrane region" description="Helical" evidence="11">
    <location>
        <begin position="725"/>
        <end position="745"/>
    </location>
</feature>
<protein>
    <submittedName>
        <fullName evidence="14">ATP-binding cassette transporter</fullName>
    </submittedName>
</protein>
<feature type="transmembrane region" description="Helical" evidence="11">
    <location>
        <begin position="49"/>
        <end position="78"/>
    </location>
</feature>
<keyword evidence="7" id="KW-0547">Nucleotide-binding</keyword>
<dbReference type="InterPro" id="IPR022794">
    <property type="entry name" value="Bul1_C"/>
</dbReference>